<dbReference type="PANTHER" id="PTHR31973:SF149">
    <property type="entry name" value="SWIM-TYPE DOMAIN-CONTAINING PROTEIN"/>
    <property type="match status" value="1"/>
</dbReference>
<evidence type="ECO:0000256" key="3">
    <source>
        <dbReference type="ARBA" id="ARBA00022833"/>
    </source>
</evidence>
<reference evidence="7 8" key="1">
    <citation type="journal article" date="2018" name="Nat. Genet.">
        <title>The Rosa genome provides new insights in the design of modern roses.</title>
        <authorList>
            <person name="Bendahmane M."/>
        </authorList>
    </citation>
    <scope>NUCLEOTIDE SEQUENCE [LARGE SCALE GENOMIC DNA]</scope>
    <source>
        <strain evidence="8">cv. Old Blush</strain>
    </source>
</reference>
<dbReference type="Pfam" id="PF10551">
    <property type="entry name" value="MULE"/>
    <property type="match status" value="1"/>
</dbReference>
<dbReference type="SMART" id="SM00575">
    <property type="entry name" value="ZnF_PMZ"/>
    <property type="match status" value="1"/>
</dbReference>
<dbReference type="InterPro" id="IPR000270">
    <property type="entry name" value="PB1_dom"/>
</dbReference>
<accession>A0A2P6RIM0</accession>
<feature type="region of interest" description="Disordered" evidence="5">
    <location>
        <begin position="300"/>
        <end position="319"/>
    </location>
</feature>
<keyword evidence="1" id="KW-0479">Metal-binding</keyword>
<dbReference type="STRING" id="74649.A0A2P6RIM0"/>
<name>A0A2P6RIM0_ROSCH</name>
<evidence type="ECO:0000313" key="7">
    <source>
        <dbReference type="EMBL" id="PRQ46275.1"/>
    </source>
</evidence>
<dbReference type="PANTHER" id="PTHR31973">
    <property type="entry name" value="POLYPROTEIN, PUTATIVE-RELATED"/>
    <property type="match status" value="1"/>
</dbReference>
<evidence type="ECO:0000256" key="5">
    <source>
        <dbReference type="SAM" id="MobiDB-lite"/>
    </source>
</evidence>
<dbReference type="InterPro" id="IPR006564">
    <property type="entry name" value="Znf_PMZ"/>
</dbReference>
<dbReference type="AlphaFoldDB" id="A0A2P6RIM0"/>
<keyword evidence="8" id="KW-1185">Reference proteome</keyword>
<feature type="region of interest" description="Disordered" evidence="5">
    <location>
        <begin position="889"/>
        <end position="913"/>
    </location>
</feature>
<dbReference type="Pfam" id="PF00564">
    <property type="entry name" value="PB1"/>
    <property type="match status" value="1"/>
</dbReference>
<dbReference type="Gramene" id="PRQ46275">
    <property type="protein sequence ID" value="PRQ46275"/>
    <property type="gene ID" value="RchiOBHm_Chr2g0087301"/>
</dbReference>
<gene>
    <name evidence="7" type="ORF">RchiOBHm_Chr2g0087301</name>
</gene>
<dbReference type="OMA" id="QVWRGIE"/>
<keyword evidence="3" id="KW-0862">Zinc</keyword>
<keyword evidence="2 4" id="KW-0863">Zinc-finger</keyword>
<organism evidence="7 8">
    <name type="scientific">Rosa chinensis</name>
    <name type="common">China rose</name>
    <dbReference type="NCBI Taxonomy" id="74649"/>
    <lineage>
        <taxon>Eukaryota</taxon>
        <taxon>Viridiplantae</taxon>
        <taxon>Streptophyta</taxon>
        <taxon>Embryophyta</taxon>
        <taxon>Tracheophyta</taxon>
        <taxon>Spermatophyta</taxon>
        <taxon>Magnoliopsida</taxon>
        <taxon>eudicotyledons</taxon>
        <taxon>Gunneridae</taxon>
        <taxon>Pentapetalae</taxon>
        <taxon>rosids</taxon>
        <taxon>fabids</taxon>
        <taxon>Rosales</taxon>
        <taxon>Rosaceae</taxon>
        <taxon>Rosoideae</taxon>
        <taxon>Rosoideae incertae sedis</taxon>
        <taxon>Rosa</taxon>
    </lineage>
</organism>
<dbReference type="OrthoDB" id="125347at2759"/>
<dbReference type="InterPro" id="IPR004332">
    <property type="entry name" value="Transposase_MuDR"/>
</dbReference>
<evidence type="ECO:0000259" key="6">
    <source>
        <dbReference type="PROSITE" id="PS50966"/>
    </source>
</evidence>
<protein>
    <submittedName>
        <fullName evidence="7">Putative transcription factor interactor and regulator CCHC(Zn) family</fullName>
    </submittedName>
</protein>
<dbReference type="PROSITE" id="PS50966">
    <property type="entry name" value="ZF_SWIM"/>
    <property type="match status" value="1"/>
</dbReference>
<dbReference type="EMBL" id="PDCK01000040">
    <property type="protein sequence ID" value="PRQ46275.1"/>
    <property type="molecule type" value="Genomic_DNA"/>
</dbReference>
<sequence length="939" mass="104664">MARAKLILICQCGGEFIRKDDGTLSYTGGDAHAVDINHETLIDDLKLKLAEMCNLEYKSLCIKYFLPGNRRTLITLSSDKDLKRMYEFHGNVVTADVFVMGKAGFDAEEALNTLQRACGINLADSVTRIAASSTSAVVFHADANHSVAVNSPIAPSDVNTAVVPTASNNTPDVPSSVLAPQQAGTIISAKKGTQSASGVAHTSNTLPAFTDHADAITSKPTSSISLAADASVHSLDINDMDSTPAGVISSSPNGSISVAADASVHSLDIIDMDCTPADTVKKRRRTAAWKIGPDGPTIVSVKDDIGDKGKPTSRKKNTVDYKTAPETDNEDQQEEIVPCKDRNSIDPIQAILGPSNDVPSEELVTLWKDGITGVGQEFTSVHEFRDVLQKYAIAHRFMYRLKKNDTNRASCICIAEACSWRIQASWDSSMEKFVIKKMEKRHTCEGESWKFYHPKKNWLVSIIKDRLTDNPHLKPKEIVNSILQDFGITVNYTQVRRGIEDAKEQLMGSYKEAYNQLPWFCEKMAEANPGTNIRLFTGEDGRFQRLFECFHASIHGFQNGCRPIIFLDSMSLKSKYHETFFAATALDGDDGAFPVAFAIVDTENDDNWHWFLDQLRSAVSTTESLTIVFDREKGLEKLVTEVFENAHHGYSMHHLLRSFKKNLRPPFHGDGKGSLLSCFVAAAQSLRLDGFKYFTDQIKQVSSHAYDWVRQIEQECWTNVFFKGEHYNHITVDVAETYANWIEEMRALPIIRKIEVLSSRLMELINTRRTDSCTWSTELTPSKEEKLQEKMLEADRLKVLFSTDTLFEVHNDSINVVDLNKGECSCLDWKSTGLPCCHVIAVFNCTGRNVYDFCSRYYKVDNFRSTYSESITTVAVPFKPLDSDKIDSEAENVLPPSISRPQSHDREKQKKTKGVAKKEVFCSNCKGTGHNKATCKAGS</sequence>
<feature type="domain" description="SWIM-type" evidence="6">
    <location>
        <begin position="815"/>
        <end position="847"/>
    </location>
</feature>
<evidence type="ECO:0000256" key="2">
    <source>
        <dbReference type="ARBA" id="ARBA00022771"/>
    </source>
</evidence>
<proteinExistence type="predicted"/>
<dbReference type="SMART" id="SM00666">
    <property type="entry name" value="PB1"/>
    <property type="match status" value="1"/>
</dbReference>
<evidence type="ECO:0000256" key="1">
    <source>
        <dbReference type="ARBA" id="ARBA00022723"/>
    </source>
</evidence>
<feature type="compositionally biased region" description="Basic and acidic residues" evidence="5">
    <location>
        <begin position="301"/>
        <end position="310"/>
    </location>
</feature>
<dbReference type="Pfam" id="PF04434">
    <property type="entry name" value="SWIM"/>
    <property type="match status" value="1"/>
</dbReference>
<dbReference type="SUPFAM" id="SSF54277">
    <property type="entry name" value="CAD &amp; PB1 domains"/>
    <property type="match status" value="1"/>
</dbReference>
<evidence type="ECO:0000256" key="4">
    <source>
        <dbReference type="PROSITE-ProRule" id="PRU00325"/>
    </source>
</evidence>
<comment type="caution">
    <text evidence="7">The sequence shown here is derived from an EMBL/GenBank/DDBJ whole genome shotgun (WGS) entry which is preliminary data.</text>
</comment>
<dbReference type="Pfam" id="PF03108">
    <property type="entry name" value="DBD_Tnp_Mut"/>
    <property type="match status" value="1"/>
</dbReference>
<dbReference type="GO" id="GO:0008270">
    <property type="term" value="F:zinc ion binding"/>
    <property type="evidence" value="ECO:0007669"/>
    <property type="project" value="UniProtKB-KW"/>
</dbReference>
<evidence type="ECO:0000313" key="8">
    <source>
        <dbReference type="Proteomes" id="UP000238479"/>
    </source>
</evidence>
<dbReference type="Proteomes" id="UP000238479">
    <property type="component" value="Chromosome 2"/>
</dbReference>
<dbReference type="InterPro" id="IPR007527">
    <property type="entry name" value="Znf_SWIM"/>
</dbReference>
<dbReference type="InterPro" id="IPR018289">
    <property type="entry name" value="MULE_transposase_dom"/>
</dbReference>